<organism evidence="1 2">
    <name type="scientific">Methylorubrum extorquens (strain DSM 6343 / CIP 106787 / DM4)</name>
    <name type="common">Methylobacterium extorquens</name>
    <dbReference type="NCBI Taxonomy" id="661410"/>
    <lineage>
        <taxon>Bacteria</taxon>
        <taxon>Pseudomonadati</taxon>
        <taxon>Pseudomonadota</taxon>
        <taxon>Alphaproteobacteria</taxon>
        <taxon>Hyphomicrobiales</taxon>
        <taxon>Methylobacteriaceae</taxon>
        <taxon>Methylorubrum</taxon>
    </lineage>
</organism>
<reference evidence="2" key="1">
    <citation type="journal article" date="2009" name="PLoS ONE">
        <title>Methylobacterium genome sequences: a reference blueprint to investigate microbial metabolism of C1 compounds from natural and industrial sources.</title>
        <authorList>
            <person name="Vuilleumier S."/>
            <person name="Chistoserdova L."/>
            <person name="Lee M.-C."/>
            <person name="Bringel F."/>
            <person name="Lajus A."/>
            <person name="Zhou Y."/>
            <person name="Gourion B."/>
            <person name="Barbe V."/>
            <person name="Chang J."/>
            <person name="Cruveiller S."/>
            <person name="Dossat C."/>
            <person name="Gillett W."/>
            <person name="Gruffaz C."/>
            <person name="Haugen E."/>
            <person name="Hourcade E."/>
            <person name="Levy R."/>
            <person name="Mangenot S."/>
            <person name="Muller E."/>
            <person name="Nadalig T."/>
            <person name="Pagni M."/>
            <person name="Penny C."/>
            <person name="Peyraud R."/>
            <person name="Robinson D.G."/>
            <person name="Roche D."/>
            <person name="Rouy Z."/>
            <person name="Saenampechek C."/>
            <person name="Salvignol G."/>
            <person name="Vallenet D."/>
            <person name="Wu Z."/>
            <person name="Marx C.J."/>
            <person name="Vorholt J.A."/>
            <person name="Olson M.V."/>
            <person name="Kaul R."/>
            <person name="Weissenbach J."/>
            <person name="Medigue C."/>
            <person name="Lidstrom M.E."/>
        </authorList>
    </citation>
    <scope>NUCLEOTIDE SEQUENCE [LARGE SCALE GENOMIC DNA]</scope>
    <source>
        <strain evidence="2">DSM 6343 / CIP 106787 / DM4</strain>
    </source>
</reference>
<dbReference type="Proteomes" id="UP000008070">
    <property type="component" value="Chromosome"/>
</dbReference>
<accession>C7C7N4</accession>
<dbReference type="EMBL" id="FP103042">
    <property type="protein sequence ID" value="CAX27160.1"/>
    <property type="molecule type" value="Genomic_DNA"/>
</dbReference>
<proteinExistence type="predicted"/>
<name>C7C7N4_METED</name>
<dbReference type="HOGENOM" id="CLU_3357045_0_0_5"/>
<gene>
    <name evidence="1" type="ORF">METD_I5554</name>
</gene>
<protein>
    <submittedName>
        <fullName evidence="1">Uncharacterized protein</fullName>
    </submittedName>
</protein>
<evidence type="ECO:0000313" key="1">
    <source>
        <dbReference type="EMBL" id="CAX27160.1"/>
    </source>
</evidence>
<dbReference type="AlphaFoldDB" id="C7C7N4"/>
<dbReference type="KEGG" id="mdi:METDI5554"/>
<evidence type="ECO:0000313" key="2">
    <source>
        <dbReference type="Proteomes" id="UP000008070"/>
    </source>
</evidence>
<sequence length="36" mass="3652">MSDTLQAAADAADGMVTLPRRAPFWAVCGLALAFGG</sequence>